<evidence type="ECO:0000313" key="3">
    <source>
        <dbReference type="Proteomes" id="UP000837675"/>
    </source>
</evidence>
<gene>
    <name evidence="2" type="ORF">MHYMCMPASI_01175</name>
</gene>
<dbReference type="EMBL" id="CAJVAF010000353">
    <property type="protein sequence ID" value="CAG7600369.1"/>
    <property type="molecule type" value="Genomic_DNA"/>
</dbReference>
<keyword evidence="1" id="KW-1133">Transmembrane helix</keyword>
<keyword evidence="1" id="KW-0472">Membrane</keyword>
<dbReference type="AlphaFoldDB" id="A0A8S4BYC3"/>
<protein>
    <submittedName>
        <fullName evidence="2">MFS transporter</fullName>
    </submittedName>
</protein>
<feature type="transmembrane region" description="Helical" evidence="1">
    <location>
        <begin position="17"/>
        <end position="36"/>
    </location>
</feature>
<accession>A0A8S4BYC3</accession>
<reference evidence="2" key="1">
    <citation type="submission" date="2021-06" db="EMBL/GenBank/DDBJ databases">
        <authorList>
            <person name="Nardi T."/>
            <person name="Nardi T."/>
        </authorList>
    </citation>
    <scope>NUCLEOTIDE SEQUENCE</scope>
</reference>
<organism evidence="2 3">
    <name type="scientific">Hyalomma marginatum</name>
    <dbReference type="NCBI Taxonomy" id="34627"/>
    <lineage>
        <taxon>Eukaryota</taxon>
        <taxon>Metazoa</taxon>
        <taxon>Ecdysozoa</taxon>
        <taxon>Arthropoda</taxon>
        <taxon>Chelicerata</taxon>
        <taxon>Arachnida</taxon>
        <taxon>Acari</taxon>
        <taxon>Parasitiformes</taxon>
        <taxon>Ixodida</taxon>
        <taxon>Ixodoidea</taxon>
        <taxon>Ixodidae</taxon>
        <taxon>Hyalomminae</taxon>
        <taxon>Hyalomma</taxon>
    </lineage>
</organism>
<dbReference type="SUPFAM" id="SSF103473">
    <property type="entry name" value="MFS general substrate transporter"/>
    <property type="match status" value="1"/>
</dbReference>
<proteinExistence type="predicted"/>
<keyword evidence="3" id="KW-1185">Reference proteome</keyword>
<name>A0A8S4BYC3_9ACAR</name>
<sequence>MLLLIGYLIREYNSTRVMMISTIVLFITIVPLWRNIDGSSLWYVNCVRFWIITIGVFFACSINLWINSLFTNEDKYLLSGIGEAIGSSVGRLTPVLCMMLWHFTKFSISIALYIATIALLTLWIIKVKDEF</sequence>
<evidence type="ECO:0000313" key="2">
    <source>
        <dbReference type="EMBL" id="CAG7600369.1"/>
    </source>
</evidence>
<feature type="transmembrane region" description="Helical" evidence="1">
    <location>
        <begin position="42"/>
        <end position="65"/>
    </location>
</feature>
<keyword evidence="1" id="KW-0812">Transmembrane</keyword>
<comment type="caution">
    <text evidence="2">The sequence shown here is derived from an EMBL/GenBank/DDBJ whole genome shotgun (WGS) entry which is preliminary data.</text>
</comment>
<feature type="transmembrane region" description="Helical" evidence="1">
    <location>
        <begin position="107"/>
        <end position="125"/>
    </location>
</feature>
<dbReference type="InterPro" id="IPR036259">
    <property type="entry name" value="MFS_trans_sf"/>
</dbReference>
<dbReference type="Gene3D" id="1.20.1250.20">
    <property type="entry name" value="MFS general substrate transporter like domains"/>
    <property type="match status" value="1"/>
</dbReference>
<evidence type="ECO:0000256" key="1">
    <source>
        <dbReference type="SAM" id="Phobius"/>
    </source>
</evidence>
<dbReference type="Proteomes" id="UP000837675">
    <property type="component" value="Unassembled WGS sequence"/>
</dbReference>